<keyword evidence="3" id="KW-0547">Nucleotide-binding</keyword>
<dbReference type="GO" id="GO:0005524">
    <property type="term" value="F:ATP binding"/>
    <property type="evidence" value="ECO:0007669"/>
    <property type="project" value="UniProtKB-KW"/>
</dbReference>
<evidence type="ECO:0000256" key="2">
    <source>
        <dbReference type="ARBA" id="ARBA00022448"/>
    </source>
</evidence>
<evidence type="ECO:0000259" key="5">
    <source>
        <dbReference type="PROSITE" id="PS50893"/>
    </source>
</evidence>
<dbReference type="Pfam" id="PF00005">
    <property type="entry name" value="ABC_tran"/>
    <property type="match status" value="1"/>
</dbReference>
<dbReference type="GO" id="GO:0016887">
    <property type="term" value="F:ATP hydrolysis activity"/>
    <property type="evidence" value="ECO:0007669"/>
    <property type="project" value="InterPro"/>
</dbReference>
<organism evidence="6">
    <name type="scientific">Thermofilum pendens</name>
    <dbReference type="NCBI Taxonomy" id="2269"/>
    <lineage>
        <taxon>Archaea</taxon>
        <taxon>Thermoproteota</taxon>
        <taxon>Thermoprotei</taxon>
        <taxon>Thermofilales</taxon>
        <taxon>Thermofilaceae</taxon>
        <taxon>Thermofilum</taxon>
    </lineage>
</organism>
<dbReference type="AlphaFoldDB" id="A0A7C3SPN7"/>
<dbReference type="SMART" id="SM00382">
    <property type="entry name" value="AAA"/>
    <property type="match status" value="1"/>
</dbReference>
<dbReference type="EMBL" id="DTIB01000105">
    <property type="protein sequence ID" value="HGB25648.1"/>
    <property type="molecule type" value="Genomic_DNA"/>
</dbReference>
<evidence type="ECO:0000256" key="3">
    <source>
        <dbReference type="ARBA" id="ARBA00022741"/>
    </source>
</evidence>
<dbReference type="PANTHER" id="PTHR43335:SF4">
    <property type="entry name" value="ABC TRANSPORTER, ATP-BINDING PROTEIN"/>
    <property type="match status" value="1"/>
</dbReference>
<dbReference type="InterPro" id="IPR003439">
    <property type="entry name" value="ABC_transporter-like_ATP-bd"/>
</dbReference>
<dbReference type="PANTHER" id="PTHR43335">
    <property type="entry name" value="ABC TRANSPORTER, ATP-BINDING PROTEIN"/>
    <property type="match status" value="1"/>
</dbReference>
<accession>A0A7C3SPN7</accession>
<proteinExistence type="inferred from homology"/>
<evidence type="ECO:0000256" key="1">
    <source>
        <dbReference type="ARBA" id="ARBA00005417"/>
    </source>
</evidence>
<reference evidence="6" key="1">
    <citation type="journal article" date="2020" name="mSystems">
        <title>Genome- and Community-Level Interaction Insights into Carbon Utilization and Element Cycling Functions of Hydrothermarchaeota in Hydrothermal Sediment.</title>
        <authorList>
            <person name="Zhou Z."/>
            <person name="Liu Y."/>
            <person name="Xu W."/>
            <person name="Pan J."/>
            <person name="Luo Z.H."/>
            <person name="Li M."/>
        </authorList>
    </citation>
    <scope>NUCLEOTIDE SEQUENCE [LARGE SCALE GENOMIC DNA]</scope>
    <source>
        <strain evidence="6">SpSt-8</strain>
    </source>
</reference>
<dbReference type="InterPro" id="IPR027417">
    <property type="entry name" value="P-loop_NTPase"/>
</dbReference>
<sequence>MIVFEGVVKRFGATEALRGATFTVPKGVVAGLLGPNGAGKTTTLKISAGLLRRDEGRVSVLGLDPWEQGEELRERVGVLHEKPAYPPDVPAKVLLRHLARIRGLTWEDALRAAKLAGVERYLEHTPSSLSRGYLQRLGLAIALLGEPELLLLDEPTANLDPSARREVLTAIKTLGEEMGATVVISSHVIPEMEQVCSYAVVISGGVIAAQGSIADLATVLGAEVEFLVSSRNPRRLASLLIADDCVRGVEVDGERVVVRASSRMRQRVEALLEEARANGLAAGWEIRSRSLGEVYERAVQASR</sequence>
<comment type="similarity">
    <text evidence="1">Belongs to the ABC transporter superfamily.</text>
</comment>
<dbReference type="PROSITE" id="PS50893">
    <property type="entry name" value="ABC_TRANSPORTER_2"/>
    <property type="match status" value="1"/>
</dbReference>
<evidence type="ECO:0000313" key="6">
    <source>
        <dbReference type="EMBL" id="HGB25648.1"/>
    </source>
</evidence>
<feature type="domain" description="ABC transporter" evidence="5">
    <location>
        <begin position="2"/>
        <end position="229"/>
    </location>
</feature>
<keyword evidence="2" id="KW-0813">Transport</keyword>
<dbReference type="InterPro" id="IPR003593">
    <property type="entry name" value="AAA+_ATPase"/>
</dbReference>
<keyword evidence="4 6" id="KW-0067">ATP-binding</keyword>
<dbReference type="CDD" id="cd03230">
    <property type="entry name" value="ABC_DR_subfamily_A"/>
    <property type="match status" value="1"/>
</dbReference>
<comment type="caution">
    <text evidence="6">The sequence shown here is derived from an EMBL/GenBank/DDBJ whole genome shotgun (WGS) entry which is preliminary data.</text>
</comment>
<evidence type="ECO:0000256" key="4">
    <source>
        <dbReference type="ARBA" id="ARBA00022840"/>
    </source>
</evidence>
<dbReference type="SUPFAM" id="SSF52540">
    <property type="entry name" value="P-loop containing nucleoside triphosphate hydrolases"/>
    <property type="match status" value="1"/>
</dbReference>
<name>A0A7C3SPN7_THEPE</name>
<dbReference type="Gene3D" id="3.40.50.300">
    <property type="entry name" value="P-loop containing nucleotide triphosphate hydrolases"/>
    <property type="match status" value="1"/>
</dbReference>
<protein>
    <submittedName>
        <fullName evidence="6">ABC transporter ATP-binding protein</fullName>
    </submittedName>
</protein>
<gene>
    <name evidence="6" type="ORF">ENV88_06475</name>
</gene>